<feature type="domain" description="ZF-HD dimerization-type" evidence="13">
    <location>
        <begin position="22"/>
        <end position="67"/>
    </location>
</feature>
<gene>
    <name evidence="14" type="ORF">AXF42_Ash011638</name>
</gene>
<dbReference type="GO" id="GO:0005634">
    <property type="term" value="C:nucleus"/>
    <property type="evidence" value="ECO:0007669"/>
    <property type="project" value="UniProtKB-SubCell"/>
</dbReference>
<dbReference type="OrthoDB" id="636896at2759"/>
<dbReference type="NCBIfam" id="TIGR01566">
    <property type="entry name" value="ZF_HD_prot_N"/>
    <property type="match status" value="1"/>
</dbReference>
<name>A0A2H9ZUJ8_9ASPA</name>
<dbReference type="PROSITE" id="PS51523">
    <property type="entry name" value="ZF_HD_DIMER"/>
    <property type="match status" value="1"/>
</dbReference>
<dbReference type="GO" id="GO:0008270">
    <property type="term" value="F:zinc ion binding"/>
    <property type="evidence" value="ECO:0007669"/>
    <property type="project" value="UniProtKB-KW"/>
</dbReference>
<keyword evidence="4" id="KW-0479">Metal-binding</keyword>
<protein>
    <submittedName>
        <fullName evidence="14">ZF-HD homeobox protein</fullName>
    </submittedName>
</protein>
<keyword evidence="9 14" id="KW-0371">Homeobox</keyword>
<evidence type="ECO:0000259" key="13">
    <source>
        <dbReference type="PROSITE" id="PS51523"/>
    </source>
</evidence>
<dbReference type="InterPro" id="IPR009057">
    <property type="entry name" value="Homeodomain-like_sf"/>
</dbReference>
<accession>A0A2H9ZUJ8</accession>
<comment type="subcellular location">
    <subcellularLocation>
        <location evidence="2">Nucleus</location>
    </subcellularLocation>
</comment>
<keyword evidence="5" id="KW-0863">Zinc-finger</keyword>
<dbReference type="PANTHER" id="PTHR31948">
    <property type="entry name" value="ZINC-FINGER HOMEODOMAIN PROTEIN 2"/>
    <property type="match status" value="1"/>
</dbReference>
<dbReference type="EMBL" id="KZ453612">
    <property type="protein sequence ID" value="PKA46964.1"/>
    <property type="molecule type" value="Genomic_DNA"/>
</dbReference>
<dbReference type="SUPFAM" id="SSF46689">
    <property type="entry name" value="Homeodomain-like"/>
    <property type="match status" value="1"/>
</dbReference>
<dbReference type="Proteomes" id="UP000236161">
    <property type="component" value="Unassembled WGS sequence"/>
</dbReference>
<comment type="subunit">
    <text evidence="3">Homo- and heterodimer with other ZFHD proteins.</text>
</comment>
<evidence type="ECO:0000256" key="2">
    <source>
        <dbReference type="ARBA" id="ARBA00004123"/>
    </source>
</evidence>
<evidence type="ECO:0000313" key="14">
    <source>
        <dbReference type="EMBL" id="PKA46964.1"/>
    </source>
</evidence>
<dbReference type="GO" id="GO:0003700">
    <property type="term" value="F:DNA-binding transcription factor activity"/>
    <property type="evidence" value="ECO:0007669"/>
    <property type="project" value="TreeGrafter"/>
</dbReference>
<evidence type="ECO:0000256" key="4">
    <source>
        <dbReference type="ARBA" id="ARBA00022723"/>
    </source>
</evidence>
<dbReference type="Pfam" id="PF04770">
    <property type="entry name" value="ZF-HD_dimer"/>
    <property type="match status" value="1"/>
</dbReference>
<evidence type="ECO:0000313" key="15">
    <source>
        <dbReference type="Proteomes" id="UP000236161"/>
    </source>
</evidence>
<evidence type="ECO:0000256" key="8">
    <source>
        <dbReference type="ARBA" id="ARBA00023125"/>
    </source>
</evidence>
<organism evidence="14 15">
    <name type="scientific">Apostasia shenzhenica</name>
    <dbReference type="NCBI Taxonomy" id="1088818"/>
    <lineage>
        <taxon>Eukaryota</taxon>
        <taxon>Viridiplantae</taxon>
        <taxon>Streptophyta</taxon>
        <taxon>Embryophyta</taxon>
        <taxon>Tracheophyta</taxon>
        <taxon>Spermatophyta</taxon>
        <taxon>Magnoliopsida</taxon>
        <taxon>Liliopsida</taxon>
        <taxon>Asparagales</taxon>
        <taxon>Orchidaceae</taxon>
        <taxon>Apostasioideae</taxon>
        <taxon>Apostasia</taxon>
    </lineage>
</organism>
<reference evidence="14 15" key="1">
    <citation type="journal article" date="2017" name="Nature">
        <title>The Apostasia genome and the evolution of orchids.</title>
        <authorList>
            <person name="Zhang G.Q."/>
            <person name="Liu K.W."/>
            <person name="Li Z."/>
            <person name="Lohaus R."/>
            <person name="Hsiao Y.Y."/>
            <person name="Niu S.C."/>
            <person name="Wang J.Y."/>
            <person name="Lin Y.C."/>
            <person name="Xu Q."/>
            <person name="Chen L.J."/>
            <person name="Yoshida K."/>
            <person name="Fujiwara S."/>
            <person name="Wang Z.W."/>
            <person name="Zhang Y.Q."/>
            <person name="Mitsuda N."/>
            <person name="Wang M."/>
            <person name="Liu G.H."/>
            <person name="Pecoraro L."/>
            <person name="Huang H.X."/>
            <person name="Xiao X.J."/>
            <person name="Lin M."/>
            <person name="Wu X.Y."/>
            <person name="Wu W.L."/>
            <person name="Chen Y.Y."/>
            <person name="Chang S.B."/>
            <person name="Sakamoto S."/>
            <person name="Ohme-Takagi M."/>
            <person name="Yagi M."/>
            <person name="Zeng S.J."/>
            <person name="Shen C.Y."/>
            <person name="Yeh C.M."/>
            <person name="Luo Y.B."/>
            <person name="Tsai W.C."/>
            <person name="Van de Peer Y."/>
            <person name="Liu Z.J."/>
        </authorList>
    </citation>
    <scope>NUCLEOTIDE SEQUENCE [LARGE SCALE GENOMIC DNA]</scope>
    <source>
        <strain evidence="15">cv. Shenzhen</strain>
        <tissue evidence="14">Stem</tissue>
    </source>
</reference>
<evidence type="ECO:0000256" key="5">
    <source>
        <dbReference type="ARBA" id="ARBA00022771"/>
    </source>
</evidence>
<dbReference type="GO" id="GO:0050793">
    <property type="term" value="P:regulation of developmental process"/>
    <property type="evidence" value="ECO:0007669"/>
    <property type="project" value="TreeGrafter"/>
</dbReference>
<feature type="region of interest" description="Disordered" evidence="12">
    <location>
        <begin position="195"/>
        <end position="219"/>
    </location>
</feature>
<dbReference type="AlphaFoldDB" id="A0A2H9ZUJ8"/>
<keyword evidence="6" id="KW-0862">Zinc</keyword>
<dbReference type="NCBIfam" id="TIGR01565">
    <property type="entry name" value="homeo_ZF_HD"/>
    <property type="match status" value="1"/>
</dbReference>
<evidence type="ECO:0000256" key="11">
    <source>
        <dbReference type="ARBA" id="ARBA00023242"/>
    </source>
</evidence>
<dbReference type="InterPro" id="IPR006455">
    <property type="entry name" value="Homeodomain_ZF_HD"/>
</dbReference>
<keyword evidence="15" id="KW-1185">Reference proteome</keyword>
<dbReference type="GO" id="GO:0000976">
    <property type="term" value="F:transcription cis-regulatory region binding"/>
    <property type="evidence" value="ECO:0007669"/>
    <property type="project" value="TreeGrafter"/>
</dbReference>
<evidence type="ECO:0000256" key="6">
    <source>
        <dbReference type="ARBA" id="ARBA00022833"/>
    </source>
</evidence>
<evidence type="ECO:0000256" key="9">
    <source>
        <dbReference type="ARBA" id="ARBA00023155"/>
    </source>
</evidence>
<keyword evidence="10" id="KW-0804">Transcription</keyword>
<dbReference type="PANTHER" id="PTHR31948:SF116">
    <property type="entry name" value="ZINC-FINGER HOMEODOMAIN PROTEIN 2"/>
    <property type="match status" value="1"/>
</dbReference>
<dbReference type="InterPro" id="IPR006456">
    <property type="entry name" value="ZF_HD_homeobox_Cys/His_dimer"/>
</dbReference>
<feature type="region of interest" description="Disordered" evidence="12">
    <location>
        <begin position="104"/>
        <end position="136"/>
    </location>
</feature>
<evidence type="ECO:0000256" key="10">
    <source>
        <dbReference type="ARBA" id="ARBA00023163"/>
    </source>
</evidence>
<evidence type="ECO:0000256" key="1">
    <source>
        <dbReference type="ARBA" id="ARBA00004049"/>
    </source>
</evidence>
<keyword evidence="11" id="KW-0539">Nucleus</keyword>
<sequence>MNLSLVPYAESPALEKSGSRGYRECLRNHAAAMGGQAYDGCGEFMAGKEEALKCAACGCHRNFHRREDSASRGQLVLYDRKPTVPTPVPVAFCPPPLPFHQIPPPPPPPPPLLEVGRGGSETPPRREEGAPMTRKRCRTKFTAEQKEKMREFADKLGWRIQKHDDEALEEFCIEVGVKRHVLKVWMHNHKNNRSAASVAGVSPGGAGDHSAAAPPTISV</sequence>
<dbReference type="Gene3D" id="1.10.10.60">
    <property type="entry name" value="Homeodomain-like"/>
    <property type="match status" value="1"/>
</dbReference>
<dbReference type="FunFam" id="1.10.10.60:FF:000257">
    <property type="entry name" value="Zinc-finger homeodomain protein 2"/>
    <property type="match status" value="1"/>
</dbReference>
<evidence type="ECO:0000256" key="7">
    <source>
        <dbReference type="ARBA" id="ARBA00023015"/>
    </source>
</evidence>
<proteinExistence type="predicted"/>
<evidence type="ECO:0000256" key="3">
    <source>
        <dbReference type="ARBA" id="ARBA00011416"/>
    </source>
</evidence>
<comment type="function">
    <text evidence="1">Putative transcription factor.</text>
</comment>
<keyword evidence="8 14" id="KW-0238">DNA-binding</keyword>
<dbReference type="STRING" id="1088818.A0A2H9ZUJ8"/>
<keyword evidence="7" id="KW-0805">Transcription regulation</keyword>
<evidence type="ECO:0000256" key="12">
    <source>
        <dbReference type="SAM" id="MobiDB-lite"/>
    </source>
</evidence>